<dbReference type="OrthoDB" id="1821387at2"/>
<name>E6UB51_RUMA7</name>
<dbReference type="HOGENOM" id="CLU_1546496_0_0_9"/>
<dbReference type="EMBL" id="CP002403">
    <property type="protein sequence ID" value="ADU20592.1"/>
    <property type="molecule type" value="Genomic_DNA"/>
</dbReference>
<feature type="transmembrane region" description="Helical" evidence="1">
    <location>
        <begin position="129"/>
        <end position="148"/>
    </location>
</feature>
<organism evidence="2 3">
    <name type="scientific">Ruminococcus albus (strain ATCC 27210 / DSM 20455 / JCM 14654 / NCDO 2250 / 7)</name>
    <dbReference type="NCBI Taxonomy" id="697329"/>
    <lineage>
        <taxon>Bacteria</taxon>
        <taxon>Bacillati</taxon>
        <taxon>Bacillota</taxon>
        <taxon>Clostridia</taxon>
        <taxon>Eubacteriales</taxon>
        <taxon>Oscillospiraceae</taxon>
        <taxon>Ruminococcus</taxon>
    </lineage>
</organism>
<sequence length="186" mass="20466">MFGKTSFFDKEMKRAEKSARAFAKRNRKEAKEVEDIMNGKKKTSMSYYEDTNKTGSAGNETLQFFMGFLLLGGGLYWLLNSFTVSAGRGLGFGAGMYSLFGMQISGGVMLIPLLLGIGLIFFLDGKKRFIGYSVAALGLLIIVISLLSSLQFHARYGNTLYVYVLMFGMIFAGAGLLIKSTFKKKG</sequence>
<feature type="transmembrane region" description="Helical" evidence="1">
    <location>
        <begin position="62"/>
        <end position="79"/>
    </location>
</feature>
<dbReference type="KEGG" id="ral:Rumal_0029"/>
<keyword evidence="1" id="KW-0472">Membrane</keyword>
<evidence type="ECO:0000256" key="1">
    <source>
        <dbReference type="SAM" id="Phobius"/>
    </source>
</evidence>
<protein>
    <submittedName>
        <fullName evidence="2">Uncharacterized protein</fullName>
    </submittedName>
</protein>
<keyword evidence="1" id="KW-1133">Transmembrane helix</keyword>
<reference evidence="2 3" key="1">
    <citation type="journal article" date="2011" name="J. Bacteriol.">
        <title>Complete genome of the cellulolytic ruminal bacterium Ruminococcus albus 7.</title>
        <authorList>
            <person name="Suen G."/>
            <person name="Stevenson D.M."/>
            <person name="Bruce D.C."/>
            <person name="Chertkov O."/>
            <person name="Copeland A."/>
            <person name="Cheng J.F."/>
            <person name="Detter C."/>
            <person name="Detter J.C."/>
            <person name="Goodwin L.A."/>
            <person name="Han C.S."/>
            <person name="Hauser L.J."/>
            <person name="Ivanova N.N."/>
            <person name="Kyrpides N.C."/>
            <person name="Land M.L."/>
            <person name="Lapidus A."/>
            <person name="Lucas S."/>
            <person name="Ovchinnikova G."/>
            <person name="Pitluck S."/>
            <person name="Tapia R."/>
            <person name="Woyke T."/>
            <person name="Boyum J."/>
            <person name="Mead D."/>
            <person name="Weimer P.J."/>
        </authorList>
    </citation>
    <scope>NUCLEOTIDE SEQUENCE [LARGE SCALE GENOMIC DNA]</scope>
    <source>
        <strain evidence="3">ATCC 27210 / DSM 20455 / JCM 14654 / NCDO 2250 / 7</strain>
    </source>
</reference>
<feature type="transmembrane region" description="Helical" evidence="1">
    <location>
        <begin position="160"/>
        <end position="178"/>
    </location>
</feature>
<keyword evidence="1" id="KW-0812">Transmembrane</keyword>
<gene>
    <name evidence="2" type="ordered locus">Rumal_0029</name>
</gene>
<dbReference type="STRING" id="697329.Rumal_0029"/>
<dbReference type="AlphaFoldDB" id="E6UB51"/>
<proteinExistence type="predicted"/>
<dbReference type="eggNOG" id="ENOG503320F">
    <property type="taxonomic scope" value="Bacteria"/>
</dbReference>
<dbReference type="RefSeq" id="WP_013496793.1">
    <property type="nucleotide sequence ID" value="NC_014833.1"/>
</dbReference>
<accession>E6UB51</accession>
<dbReference type="Proteomes" id="UP000006919">
    <property type="component" value="Chromosome"/>
</dbReference>
<evidence type="ECO:0000313" key="3">
    <source>
        <dbReference type="Proteomes" id="UP000006919"/>
    </source>
</evidence>
<feature type="transmembrane region" description="Helical" evidence="1">
    <location>
        <begin position="99"/>
        <end position="122"/>
    </location>
</feature>
<evidence type="ECO:0000313" key="2">
    <source>
        <dbReference type="EMBL" id="ADU20592.1"/>
    </source>
</evidence>